<dbReference type="Proteomes" id="UP000016843">
    <property type="component" value="Unassembled WGS sequence"/>
</dbReference>
<dbReference type="EMBL" id="AWXR01000011">
    <property type="protein sequence ID" value="ERM83611.1"/>
    <property type="molecule type" value="Genomic_DNA"/>
</dbReference>
<organism evidence="2 3">
    <name type="scientific">Rhodonellum psychrophilum GCM71 = DSM 17998</name>
    <dbReference type="NCBI Taxonomy" id="1123057"/>
    <lineage>
        <taxon>Bacteria</taxon>
        <taxon>Pseudomonadati</taxon>
        <taxon>Bacteroidota</taxon>
        <taxon>Cytophagia</taxon>
        <taxon>Cytophagales</taxon>
        <taxon>Cytophagaceae</taxon>
        <taxon>Rhodonellum</taxon>
    </lineage>
</organism>
<sequence length="54" mass="6363">MSLFFFLGKSDPAYGFLCLAIGLGNYLFAWIHFKRKIRKSQSLFYNLLNLQVRD</sequence>
<dbReference type="AlphaFoldDB" id="U5C3V9"/>
<comment type="caution">
    <text evidence="2">The sequence shown here is derived from an EMBL/GenBank/DDBJ whole genome shotgun (WGS) entry which is preliminary data.</text>
</comment>
<keyword evidence="1" id="KW-0812">Transmembrane</keyword>
<protein>
    <submittedName>
        <fullName evidence="2">Uncharacterized protein</fullName>
    </submittedName>
</protein>
<keyword evidence="1" id="KW-0472">Membrane</keyword>
<evidence type="ECO:0000256" key="1">
    <source>
        <dbReference type="SAM" id="Phobius"/>
    </source>
</evidence>
<accession>U5C3V9</accession>
<gene>
    <name evidence="2" type="ORF">P872_03020</name>
</gene>
<reference evidence="2 3" key="1">
    <citation type="journal article" date="2013" name="Genome Announc.">
        <title>Draft Genome Sequence of the Psychrophilic and Alkaliphilic Rhodonellum psychrophilum Strain GCM71T.</title>
        <authorList>
            <person name="Hauptmann A.L."/>
            <person name="Glaring M.A."/>
            <person name="Hallin P.F."/>
            <person name="Prieme A."/>
            <person name="Stougaard P."/>
        </authorList>
    </citation>
    <scope>NUCLEOTIDE SEQUENCE [LARGE SCALE GENOMIC DNA]</scope>
    <source>
        <strain evidence="2 3">GCM71</strain>
    </source>
</reference>
<feature type="transmembrane region" description="Helical" evidence="1">
    <location>
        <begin position="12"/>
        <end position="33"/>
    </location>
</feature>
<keyword evidence="1" id="KW-1133">Transmembrane helix</keyword>
<keyword evidence="3" id="KW-1185">Reference proteome</keyword>
<evidence type="ECO:0000313" key="2">
    <source>
        <dbReference type="EMBL" id="ERM83611.1"/>
    </source>
</evidence>
<name>U5C3V9_9BACT</name>
<proteinExistence type="predicted"/>
<evidence type="ECO:0000313" key="3">
    <source>
        <dbReference type="Proteomes" id="UP000016843"/>
    </source>
</evidence>